<dbReference type="PANTHER" id="PTHR33164:SF95">
    <property type="entry name" value="TRANSCRIPTIONAL REGULATOR"/>
    <property type="match status" value="1"/>
</dbReference>
<dbReference type="PANTHER" id="PTHR33164">
    <property type="entry name" value="TRANSCRIPTIONAL REGULATOR, MARR FAMILY"/>
    <property type="match status" value="1"/>
</dbReference>
<dbReference type="Proteomes" id="UP000287447">
    <property type="component" value="Unassembled WGS sequence"/>
</dbReference>
<organism evidence="2 3">
    <name type="scientific">Hwanghaeella grinnelliae</name>
    <dbReference type="NCBI Taxonomy" id="2500179"/>
    <lineage>
        <taxon>Bacteria</taxon>
        <taxon>Pseudomonadati</taxon>
        <taxon>Pseudomonadota</taxon>
        <taxon>Alphaproteobacteria</taxon>
        <taxon>Rhodospirillales</taxon>
        <taxon>Rhodospirillaceae</taxon>
        <taxon>Hwanghaeella</taxon>
    </lineage>
</organism>
<dbReference type="PRINTS" id="PR00598">
    <property type="entry name" value="HTHMARR"/>
</dbReference>
<dbReference type="InterPro" id="IPR039422">
    <property type="entry name" value="MarR/SlyA-like"/>
</dbReference>
<evidence type="ECO:0000313" key="2">
    <source>
        <dbReference type="EMBL" id="RVU35115.1"/>
    </source>
</evidence>
<dbReference type="InterPro" id="IPR036390">
    <property type="entry name" value="WH_DNA-bd_sf"/>
</dbReference>
<keyword evidence="3" id="KW-1185">Reference proteome</keyword>
<dbReference type="EMBL" id="SADE01000003">
    <property type="protein sequence ID" value="RVU35115.1"/>
    <property type="molecule type" value="Genomic_DNA"/>
</dbReference>
<accession>A0A3S2WQP1</accession>
<dbReference type="GO" id="GO:0006950">
    <property type="term" value="P:response to stress"/>
    <property type="evidence" value="ECO:0007669"/>
    <property type="project" value="TreeGrafter"/>
</dbReference>
<dbReference type="RefSeq" id="WP_127767436.1">
    <property type="nucleotide sequence ID" value="NZ_SADE01000003.1"/>
</dbReference>
<dbReference type="Pfam" id="PF01047">
    <property type="entry name" value="MarR"/>
    <property type="match status" value="1"/>
</dbReference>
<reference evidence="3" key="1">
    <citation type="submission" date="2019-01" db="EMBL/GenBank/DDBJ databases">
        <title>Gri0909 isolated from a small marine red alga.</title>
        <authorList>
            <person name="Kim J."/>
            <person name="Jeong S.E."/>
            <person name="Jeon C.O."/>
        </authorList>
    </citation>
    <scope>NUCLEOTIDE SEQUENCE [LARGE SCALE GENOMIC DNA]</scope>
    <source>
        <strain evidence="3">Gri0909</strain>
    </source>
</reference>
<evidence type="ECO:0000259" key="1">
    <source>
        <dbReference type="PROSITE" id="PS50995"/>
    </source>
</evidence>
<gene>
    <name evidence="2" type="ORF">EOI86_20040</name>
</gene>
<dbReference type="GO" id="GO:0003700">
    <property type="term" value="F:DNA-binding transcription factor activity"/>
    <property type="evidence" value="ECO:0007669"/>
    <property type="project" value="InterPro"/>
</dbReference>
<dbReference type="OrthoDB" id="7349109at2"/>
<dbReference type="SUPFAM" id="SSF46785">
    <property type="entry name" value="Winged helix' DNA-binding domain"/>
    <property type="match status" value="1"/>
</dbReference>
<evidence type="ECO:0000313" key="3">
    <source>
        <dbReference type="Proteomes" id="UP000287447"/>
    </source>
</evidence>
<dbReference type="Gene3D" id="1.10.10.10">
    <property type="entry name" value="Winged helix-like DNA-binding domain superfamily/Winged helix DNA-binding domain"/>
    <property type="match status" value="1"/>
</dbReference>
<dbReference type="InterPro" id="IPR036388">
    <property type="entry name" value="WH-like_DNA-bd_sf"/>
</dbReference>
<protein>
    <submittedName>
        <fullName evidence="2">MarR family transcriptional regulator</fullName>
    </submittedName>
</protein>
<dbReference type="AlphaFoldDB" id="A0A3S2WQP1"/>
<name>A0A3S2WQP1_9PROT</name>
<dbReference type="InterPro" id="IPR000835">
    <property type="entry name" value="HTH_MarR-typ"/>
</dbReference>
<dbReference type="PROSITE" id="PS50995">
    <property type="entry name" value="HTH_MARR_2"/>
    <property type="match status" value="1"/>
</dbReference>
<dbReference type="SMART" id="SM00347">
    <property type="entry name" value="HTH_MARR"/>
    <property type="match status" value="1"/>
</dbReference>
<comment type="caution">
    <text evidence="2">The sequence shown here is derived from an EMBL/GenBank/DDBJ whole genome shotgun (WGS) entry which is preliminary data.</text>
</comment>
<feature type="domain" description="HTH marR-type" evidence="1">
    <location>
        <begin position="1"/>
        <end position="157"/>
    </location>
</feature>
<proteinExistence type="predicted"/>
<sequence>MTKVRMAADMSRADEDDLWRSGDVSLRPGFLIRRLHQIHTGLFLESCGEENITPVMYSVLSCLSQNGPLDQTTLAKAVAIDKTNMTDILKRLMNRGYVIREVADTDRRMRLTTLTAAGKAVLERTDPFARDAHRRTLDALSPQDRVRFTEMMMTIVAAAENDAV</sequence>